<feature type="compositionally biased region" description="Low complexity" evidence="1">
    <location>
        <begin position="120"/>
        <end position="133"/>
    </location>
</feature>
<dbReference type="EMBL" id="JAHRIQ010098982">
    <property type="protein sequence ID" value="MEQ2253662.1"/>
    <property type="molecule type" value="Genomic_DNA"/>
</dbReference>
<accession>A0ABV0VA89</accession>
<feature type="region of interest" description="Disordered" evidence="1">
    <location>
        <begin position="12"/>
        <end position="34"/>
    </location>
</feature>
<sequence>CLWKATKKYFPAHAHSRKERERRPQVVRRSAPDSGVLIRLKAQMAEVRTKMADVKSQVMEARESGEPGPGPSGGFGMEEVSAHSGNPDLPACHKGGELELEVVGRAAAARPRACRPTRKSLSPVLDSSGSSLLVKRSPEEMEKDLRGAGSAAELSLHPKDVIGAVEGQ</sequence>
<feature type="region of interest" description="Disordered" evidence="1">
    <location>
        <begin position="108"/>
        <end position="152"/>
    </location>
</feature>
<gene>
    <name evidence="2" type="ORF">ILYODFUR_034625</name>
</gene>
<name>A0ABV0VA89_9TELE</name>
<dbReference type="Proteomes" id="UP001482620">
    <property type="component" value="Unassembled WGS sequence"/>
</dbReference>
<protein>
    <submittedName>
        <fullName evidence="2">Uncharacterized protein</fullName>
    </submittedName>
</protein>
<feature type="region of interest" description="Disordered" evidence="1">
    <location>
        <begin position="50"/>
        <end position="92"/>
    </location>
</feature>
<feature type="non-terminal residue" evidence="2">
    <location>
        <position position="1"/>
    </location>
</feature>
<comment type="caution">
    <text evidence="2">The sequence shown here is derived from an EMBL/GenBank/DDBJ whole genome shotgun (WGS) entry which is preliminary data.</text>
</comment>
<evidence type="ECO:0000313" key="2">
    <source>
        <dbReference type="EMBL" id="MEQ2253662.1"/>
    </source>
</evidence>
<evidence type="ECO:0000256" key="1">
    <source>
        <dbReference type="SAM" id="MobiDB-lite"/>
    </source>
</evidence>
<feature type="compositionally biased region" description="Basic and acidic residues" evidence="1">
    <location>
        <begin position="136"/>
        <end position="146"/>
    </location>
</feature>
<organism evidence="2 3">
    <name type="scientific">Ilyodon furcidens</name>
    <name type="common">goldbreast splitfin</name>
    <dbReference type="NCBI Taxonomy" id="33524"/>
    <lineage>
        <taxon>Eukaryota</taxon>
        <taxon>Metazoa</taxon>
        <taxon>Chordata</taxon>
        <taxon>Craniata</taxon>
        <taxon>Vertebrata</taxon>
        <taxon>Euteleostomi</taxon>
        <taxon>Actinopterygii</taxon>
        <taxon>Neopterygii</taxon>
        <taxon>Teleostei</taxon>
        <taxon>Neoteleostei</taxon>
        <taxon>Acanthomorphata</taxon>
        <taxon>Ovalentaria</taxon>
        <taxon>Atherinomorphae</taxon>
        <taxon>Cyprinodontiformes</taxon>
        <taxon>Goodeidae</taxon>
        <taxon>Ilyodon</taxon>
    </lineage>
</organism>
<evidence type="ECO:0000313" key="3">
    <source>
        <dbReference type="Proteomes" id="UP001482620"/>
    </source>
</evidence>
<proteinExistence type="predicted"/>
<reference evidence="2 3" key="1">
    <citation type="submission" date="2021-06" db="EMBL/GenBank/DDBJ databases">
        <authorList>
            <person name="Palmer J.M."/>
        </authorList>
    </citation>
    <scope>NUCLEOTIDE SEQUENCE [LARGE SCALE GENOMIC DNA]</scope>
    <source>
        <strain evidence="3">if_2019</strain>
        <tissue evidence="2">Muscle</tissue>
    </source>
</reference>
<keyword evidence="3" id="KW-1185">Reference proteome</keyword>